<name>A0A8J7GZV6_9FIRM</name>
<gene>
    <name evidence="3" type="ORF">I5677_11475</name>
</gene>
<dbReference type="EMBL" id="JAEAGR010000012">
    <property type="protein sequence ID" value="MBH1941514.1"/>
    <property type="molecule type" value="Genomic_DNA"/>
</dbReference>
<evidence type="ECO:0000313" key="3">
    <source>
        <dbReference type="EMBL" id="MBH1941514.1"/>
    </source>
</evidence>
<evidence type="ECO:0000259" key="1">
    <source>
        <dbReference type="Pfam" id="PF18983"/>
    </source>
</evidence>
<evidence type="ECO:0000313" key="4">
    <source>
        <dbReference type="Proteomes" id="UP000623269"/>
    </source>
</evidence>
<dbReference type="RefSeq" id="WP_197661734.1">
    <property type="nucleotide sequence ID" value="NZ_JAEAGR010000012.1"/>
</dbReference>
<keyword evidence="4" id="KW-1185">Reference proteome</keyword>
<dbReference type="Proteomes" id="UP000623269">
    <property type="component" value="Unassembled WGS sequence"/>
</dbReference>
<evidence type="ECO:0008006" key="5">
    <source>
        <dbReference type="Google" id="ProtNLM"/>
    </source>
</evidence>
<dbReference type="InterPro" id="IPR043774">
    <property type="entry name" value="DUF5717_C"/>
</dbReference>
<comment type="caution">
    <text evidence="3">The sequence shown here is derived from an EMBL/GenBank/DDBJ whole genome shotgun (WGS) entry which is preliminary data.</text>
</comment>
<proteinExistence type="predicted"/>
<feature type="domain" description="DUF5717" evidence="1">
    <location>
        <begin position="876"/>
        <end position="1178"/>
    </location>
</feature>
<dbReference type="AlphaFoldDB" id="A0A8J7GZV6"/>
<evidence type="ECO:0000259" key="2">
    <source>
        <dbReference type="Pfam" id="PF18984"/>
    </source>
</evidence>
<dbReference type="Pfam" id="PF18983">
    <property type="entry name" value="DUF5717"/>
    <property type="match status" value="1"/>
</dbReference>
<dbReference type="InterPro" id="IPR043775">
    <property type="entry name" value="DUF5717_N"/>
</dbReference>
<accession>A0A8J7GZV6</accession>
<protein>
    <recommendedName>
        <fullName evidence="5">DUF5717 domain-containing protein</fullName>
    </recommendedName>
</protein>
<organism evidence="3 4">
    <name type="scientific">Mobilitalea sibirica</name>
    <dbReference type="NCBI Taxonomy" id="1462919"/>
    <lineage>
        <taxon>Bacteria</taxon>
        <taxon>Bacillati</taxon>
        <taxon>Bacillota</taxon>
        <taxon>Clostridia</taxon>
        <taxon>Lachnospirales</taxon>
        <taxon>Lachnospiraceae</taxon>
        <taxon>Mobilitalea</taxon>
    </lineage>
</organism>
<reference evidence="3" key="1">
    <citation type="submission" date="2020-12" db="EMBL/GenBank/DDBJ databases">
        <title>M. sibirica DSM 26468T genome.</title>
        <authorList>
            <person name="Thieme N."/>
            <person name="Rettenmaier R."/>
            <person name="Zverlov V."/>
            <person name="Liebl W."/>
        </authorList>
    </citation>
    <scope>NUCLEOTIDE SEQUENCE</scope>
    <source>
        <strain evidence="3">DSM 26468</strain>
    </source>
</reference>
<dbReference type="Pfam" id="PF18984">
    <property type="entry name" value="DUF5717_N"/>
    <property type="match status" value="1"/>
</dbReference>
<feature type="domain" description="DUF5717" evidence="2">
    <location>
        <begin position="1"/>
        <end position="868"/>
    </location>
</feature>
<sequence>MKEKIERLSNGEFEYEQPYINLSVEEIRINVESGKSYEGSFTISNSINRKMKGVVYSSSRFFTLKNNTFIGAINTLTYQLNAAYLNPGDTIKGEVNIISDCGERSLPFSVHVEAPYCLTSVGKVGDLFQFTNLARMDWTEAKKVFRSEDFERVILRDDEKYKVTYKNLVKSISTSQALEEFLIAIHKKSKIFLSIDKTLVEYSVNEDELMDKLILTKDHWGYAEIRVSTDVPFIQLEQKFVWADRFIGNTHQISYVLNPEFMRPGKNYGRIWIKTVHQTIIVDVVCSYHKGGEDNKEHRSIRQMEYLLTKNYLDFRTERIHLTDYLVKTEDLLEKITVREDSNLVGLMKIHLAIISGKSKVAGQLLEELAKNEVILRKKSTVEYCAYLYLDALYHKDEDTIRYVTDTIRRFYSSGNFDWRILWFLLYTDKRYDKNKSLKLADIKEQLVAGCHSPILYFEAVCIYNEEPFQLRGLGYFEIQALNFGIKYKLLSTEVVKQYTYLANKLKNFHPVIFKGLTRLYREYKDTEILSAICCILIKGLKRSSKYFEWYRLGVEEQLRITELYEYYMYSIDDEAEVTLAQPVLLYFIYNSNINEKKLAFLYANIIKNKDNIEAIYRSYYKKMEVFARKQLEAHNISRDLAVLYKEFIDKERVDAEVANLLPHIMFKHELVCTNPNMVGVTVFHKELDEEDSQPLIHGKAIITLFNKNAEIFFTDAFGNRYTASIDYKMKSFLPPEDYEDCIAPYCNHPMLLLHLFERYHNNRVLTDHAISLRKQVLEIDGLKEAYVIRCLMTLIEYYFENYNEELLEQYLLSLDLNKIKTKERIKFLEYMVMRGHYDKALEALETFGFEGVAVNRLVKLCSGWLTHTGMDSKKDILLNLCHYVFIHGKYDDTILKYLVAYYHGPTAAMFTIWKAAKGFEMETHQLEERLLVHMLFAESYVQDSFMVFQEYYKNVSNRILVKAYLTYNAYKYLVHDRVINEELFPIMRREINYEENDICLFAWLKYNAKNQELSETDISFIDFHLHRLEKKGIVLPFFPEFEKFVKLPERIINKCYIEYKTDIKKQVYIHYRILRNDSENDYITERLPNVFLGIHVKEFMLFYNEVLQYYITEESEDDVTITESFHVHYDKEVPEEEESKFNQINLMLMAMEMKDEMTLLELMENYIKSEYIISKNFEPLN</sequence>